<dbReference type="Proteomes" id="UP000190750">
    <property type="component" value="Unassembled WGS sequence"/>
</dbReference>
<evidence type="ECO:0000313" key="3">
    <source>
        <dbReference type="Proteomes" id="UP000190750"/>
    </source>
</evidence>
<feature type="domain" description="Carrier" evidence="1">
    <location>
        <begin position="1"/>
        <end position="81"/>
    </location>
</feature>
<accession>A0A1T1AT32</accession>
<organism evidence="2 3">
    <name type="scientific">Rhodoferax fermentans</name>
    <dbReference type="NCBI Taxonomy" id="28066"/>
    <lineage>
        <taxon>Bacteria</taxon>
        <taxon>Pseudomonadati</taxon>
        <taxon>Pseudomonadota</taxon>
        <taxon>Betaproteobacteria</taxon>
        <taxon>Burkholderiales</taxon>
        <taxon>Comamonadaceae</taxon>
        <taxon>Rhodoferax</taxon>
    </lineage>
</organism>
<dbReference type="SUPFAM" id="SSF47336">
    <property type="entry name" value="ACP-like"/>
    <property type="match status" value="1"/>
</dbReference>
<protein>
    <submittedName>
        <fullName evidence="2">Acyl carrier protein</fullName>
    </submittedName>
</protein>
<proteinExistence type="predicted"/>
<comment type="caution">
    <text evidence="2">The sequence shown here is derived from an EMBL/GenBank/DDBJ whole genome shotgun (WGS) entry which is preliminary data.</text>
</comment>
<keyword evidence="3" id="KW-1185">Reference proteome</keyword>
<dbReference type="PROSITE" id="PS50075">
    <property type="entry name" value="CARRIER"/>
    <property type="match status" value="1"/>
</dbReference>
<dbReference type="RefSeq" id="WP_078365101.1">
    <property type="nucleotide sequence ID" value="NZ_MTJN01000002.1"/>
</dbReference>
<name>A0A1T1AT32_RHOFE</name>
<reference evidence="2 3" key="1">
    <citation type="submission" date="2017-01" db="EMBL/GenBank/DDBJ databases">
        <title>Genome sequencing of Rhodoferax fermentans JCM 7819.</title>
        <authorList>
            <person name="Kim Y.J."/>
            <person name="Farh M.E.-A."/>
            <person name="Yang D.-C."/>
        </authorList>
    </citation>
    <scope>NUCLEOTIDE SEQUENCE [LARGE SCALE GENOMIC DNA]</scope>
    <source>
        <strain evidence="2 3">JCM 7819</strain>
    </source>
</reference>
<gene>
    <name evidence="2" type="ORF">RF819_11460</name>
</gene>
<evidence type="ECO:0000259" key="1">
    <source>
        <dbReference type="PROSITE" id="PS50075"/>
    </source>
</evidence>
<sequence length="83" mass="8830">MTVETEVAKILDNVLSLQGRSADWQRPTPLLGAVPELDSMAVLGIITGLEERFGFVIHDDDLDSAIFATLGSLSDFVAAKLAG</sequence>
<dbReference type="AlphaFoldDB" id="A0A1T1AT32"/>
<dbReference type="Gene3D" id="1.10.1200.10">
    <property type="entry name" value="ACP-like"/>
    <property type="match status" value="1"/>
</dbReference>
<dbReference type="InterPro" id="IPR036736">
    <property type="entry name" value="ACP-like_sf"/>
</dbReference>
<dbReference type="EMBL" id="MTJN01000002">
    <property type="protein sequence ID" value="OOV07264.1"/>
    <property type="molecule type" value="Genomic_DNA"/>
</dbReference>
<dbReference type="InterPro" id="IPR009081">
    <property type="entry name" value="PP-bd_ACP"/>
</dbReference>
<evidence type="ECO:0000313" key="2">
    <source>
        <dbReference type="EMBL" id="OOV07264.1"/>
    </source>
</evidence>
<dbReference type="STRING" id="28066.RF819_11460"/>
<dbReference type="OrthoDB" id="8527261at2"/>